<proteinExistence type="predicted"/>
<organism evidence="3 4">
    <name type="scientific">Xylona heveae (strain CBS 132557 / TC161)</name>
    <dbReference type="NCBI Taxonomy" id="1328760"/>
    <lineage>
        <taxon>Eukaryota</taxon>
        <taxon>Fungi</taxon>
        <taxon>Dikarya</taxon>
        <taxon>Ascomycota</taxon>
        <taxon>Pezizomycotina</taxon>
        <taxon>Xylonomycetes</taxon>
        <taxon>Xylonales</taxon>
        <taxon>Xylonaceae</taxon>
        <taxon>Xylona</taxon>
    </lineage>
</organism>
<dbReference type="GeneID" id="28896454"/>
<evidence type="ECO:0000256" key="1">
    <source>
        <dbReference type="SAM" id="MobiDB-lite"/>
    </source>
</evidence>
<dbReference type="GO" id="GO:0071966">
    <property type="term" value="P:fungal-type cell wall polysaccharide metabolic process"/>
    <property type="evidence" value="ECO:0007669"/>
    <property type="project" value="TreeGrafter"/>
</dbReference>
<evidence type="ECO:0000313" key="4">
    <source>
        <dbReference type="Proteomes" id="UP000076632"/>
    </source>
</evidence>
<evidence type="ECO:0000259" key="2">
    <source>
        <dbReference type="Pfam" id="PF11790"/>
    </source>
</evidence>
<dbReference type="Gene3D" id="3.20.20.80">
    <property type="entry name" value="Glycosidases"/>
    <property type="match status" value="1"/>
</dbReference>
<gene>
    <name evidence="3" type="ORF">L228DRAFT_241286</name>
</gene>
<dbReference type="GO" id="GO:0009277">
    <property type="term" value="C:fungal-type cell wall"/>
    <property type="evidence" value="ECO:0007669"/>
    <property type="project" value="TreeGrafter"/>
</dbReference>
<reference evidence="3 4" key="1">
    <citation type="journal article" date="2016" name="Fungal Biol.">
        <title>The genome of Xylona heveae provides a window into fungal endophytism.</title>
        <authorList>
            <person name="Gazis R."/>
            <person name="Kuo A."/>
            <person name="Riley R."/>
            <person name="LaButti K."/>
            <person name="Lipzen A."/>
            <person name="Lin J."/>
            <person name="Amirebrahimi M."/>
            <person name="Hesse C.N."/>
            <person name="Spatafora J.W."/>
            <person name="Henrissat B."/>
            <person name="Hainaut M."/>
            <person name="Grigoriev I.V."/>
            <person name="Hibbett D.S."/>
        </authorList>
    </citation>
    <scope>NUCLEOTIDE SEQUENCE [LARGE SCALE GENOMIC DNA]</scope>
    <source>
        <strain evidence="3 4">TC161</strain>
    </source>
</reference>
<dbReference type="InParanoid" id="A0A165A8M5"/>
<name>A0A165A8M5_XYLHT</name>
<accession>A0A165A8M5</accession>
<keyword evidence="3" id="KW-0378">Hydrolase</keyword>
<dbReference type="SUPFAM" id="SSF51445">
    <property type="entry name" value="(Trans)glycosidases"/>
    <property type="match status" value="1"/>
</dbReference>
<dbReference type="Proteomes" id="UP000076632">
    <property type="component" value="Unassembled WGS sequence"/>
</dbReference>
<protein>
    <submittedName>
        <fullName evidence="3">Glycoside hydrolase family 128 protein</fullName>
    </submittedName>
</protein>
<keyword evidence="4" id="KW-1185">Reference proteome</keyword>
<sequence>MASNPVNHVEHANEASPANAADKQVNVHKRCLLWDWTNTQNCPWAMDKVNFHGPIHSCSNWNTWVPPELKGRLPFRPMVRTTGQLGGQDWENIEKTTEHIIHFFNEPERAGVSPEQAADAWVKQMLPLRQQKGKKLVSPSCADDGAGRAWIEDFMNRVQAHPPDYLGLHYYGTNGDDAIKYIEEMHHKHPHQPIIVSEIASISRNKNEVYHFTAQLANWMDKTPWVFEYGFFGCMEHVADNFVSPQAQLMNPNGSFTELMLKLMNDEPIKP</sequence>
<dbReference type="AlphaFoldDB" id="A0A165A8M5"/>
<dbReference type="InterPro" id="IPR017853">
    <property type="entry name" value="GH"/>
</dbReference>
<feature type="region of interest" description="Disordered" evidence="1">
    <location>
        <begin position="1"/>
        <end position="22"/>
    </location>
</feature>
<dbReference type="InterPro" id="IPR024655">
    <property type="entry name" value="Asl1_glyco_hydro_catalytic"/>
</dbReference>
<dbReference type="RefSeq" id="XP_018185654.1">
    <property type="nucleotide sequence ID" value="XM_018331317.1"/>
</dbReference>
<evidence type="ECO:0000313" key="3">
    <source>
        <dbReference type="EMBL" id="KZF20099.1"/>
    </source>
</evidence>
<dbReference type="STRING" id="1328760.A0A165A8M5"/>
<feature type="domain" description="Asl1-like glycosyl hydrolase catalytic" evidence="2">
    <location>
        <begin position="53"/>
        <end position="259"/>
    </location>
</feature>
<dbReference type="PANTHER" id="PTHR34154">
    <property type="entry name" value="ALKALI-SENSITIVE LINKAGE PROTEIN 1"/>
    <property type="match status" value="1"/>
</dbReference>
<dbReference type="EMBL" id="KV407464">
    <property type="protein sequence ID" value="KZF20099.1"/>
    <property type="molecule type" value="Genomic_DNA"/>
</dbReference>
<dbReference type="PANTHER" id="PTHR34154:SF3">
    <property type="entry name" value="ALKALI-SENSITIVE LINKAGE PROTEIN 1"/>
    <property type="match status" value="1"/>
</dbReference>
<dbReference type="GO" id="GO:0016787">
    <property type="term" value="F:hydrolase activity"/>
    <property type="evidence" value="ECO:0007669"/>
    <property type="project" value="UniProtKB-KW"/>
</dbReference>
<dbReference type="InterPro" id="IPR053183">
    <property type="entry name" value="ASL1"/>
</dbReference>
<dbReference type="Pfam" id="PF11790">
    <property type="entry name" value="Glyco_hydro_cc"/>
    <property type="match status" value="1"/>
</dbReference>
<dbReference type="OrthoDB" id="43654at2759"/>
<dbReference type="OMA" id="LANWMDK"/>